<reference evidence="3 4" key="1">
    <citation type="submission" date="2015-01" db="EMBL/GenBank/DDBJ databases">
        <title>Genome Sequence of Magnetospirillum magnetotacticum Strain MS-1.</title>
        <authorList>
            <person name="Marinov G.K."/>
            <person name="Smalley M.D."/>
            <person name="DeSalvo G."/>
        </authorList>
    </citation>
    <scope>NUCLEOTIDE SEQUENCE [LARGE SCALE GENOMIC DNA]</scope>
    <source>
        <strain evidence="3 4">MS-1</strain>
    </source>
</reference>
<dbReference type="Proteomes" id="UP000031971">
    <property type="component" value="Unassembled WGS sequence"/>
</dbReference>
<feature type="region of interest" description="Disordered" evidence="1">
    <location>
        <begin position="347"/>
        <end position="374"/>
    </location>
</feature>
<evidence type="ECO:0000256" key="1">
    <source>
        <dbReference type="SAM" id="MobiDB-lite"/>
    </source>
</evidence>
<dbReference type="EMBL" id="JXSL01000025">
    <property type="protein sequence ID" value="KIL99313.1"/>
    <property type="molecule type" value="Genomic_DNA"/>
</dbReference>
<dbReference type="OrthoDB" id="9764969at2"/>
<gene>
    <name evidence="3" type="ORF">CCC_03531</name>
</gene>
<evidence type="ECO:0000256" key="2">
    <source>
        <dbReference type="SAM" id="SignalP"/>
    </source>
</evidence>
<sequence>MKPRFLTLIITCLAAGSAWAADHKGHGPTLPPGCAAEETRLACAIQATPHFLGDGTLVLGWVAGGRVMAARSSDGGKSFEAAQALNKARETIDANADARLALASDSKGGVFVAWATRDKAYNGSLVLARSRDGAKTFLPPKPVASDPASQRFPALAVDGRDRLYIAWIDKRGAAAAKATGHPHKGGGLGLAWSDDGGESLAHEGVALPDICECCRIGLELSPDGRPVVLWRHIFEPNIRDHAVMVFADRDHPGPIRKVAEDNWRVDACPHMGPSMAVAADGSVHVAWYTAGTARKGVFFASAAGPDAAFSEPHLLGNAANAVSHPHLLAVAKRLWMAWKEFDGETTTVQAQSSDDSGRTWSAPRPLAQTRDSSDRPILVGDGKRAFLSWVTGAEGWRLLALD</sequence>
<dbReference type="RefSeq" id="WP_009870648.1">
    <property type="nucleotide sequence ID" value="NZ_JXSL01000025.1"/>
</dbReference>
<dbReference type="Gene3D" id="2.120.10.10">
    <property type="match status" value="2"/>
</dbReference>
<feature type="chain" id="PRO_5002159845" evidence="2">
    <location>
        <begin position="21"/>
        <end position="402"/>
    </location>
</feature>
<proteinExistence type="predicted"/>
<feature type="signal peptide" evidence="2">
    <location>
        <begin position="1"/>
        <end position="20"/>
    </location>
</feature>
<keyword evidence="2" id="KW-0732">Signal</keyword>
<keyword evidence="4" id="KW-1185">Reference proteome</keyword>
<accession>A0A0C2YW22</accession>
<dbReference type="CDD" id="cd15482">
    <property type="entry name" value="Sialidase_non-viral"/>
    <property type="match status" value="1"/>
</dbReference>
<name>A0A0C2YW22_PARME</name>
<evidence type="ECO:0000313" key="3">
    <source>
        <dbReference type="EMBL" id="KIL99313.1"/>
    </source>
</evidence>
<dbReference type="InterPro" id="IPR036278">
    <property type="entry name" value="Sialidase_sf"/>
</dbReference>
<dbReference type="STRING" id="272627.CCC_03531"/>
<protein>
    <submittedName>
        <fullName evidence="3">Putative signal peptide protein</fullName>
    </submittedName>
</protein>
<organism evidence="3 4">
    <name type="scientific">Paramagnetospirillum magnetotacticum MS-1</name>
    <dbReference type="NCBI Taxonomy" id="272627"/>
    <lineage>
        <taxon>Bacteria</taxon>
        <taxon>Pseudomonadati</taxon>
        <taxon>Pseudomonadota</taxon>
        <taxon>Alphaproteobacteria</taxon>
        <taxon>Rhodospirillales</taxon>
        <taxon>Magnetospirillaceae</taxon>
        <taxon>Paramagnetospirillum</taxon>
    </lineage>
</organism>
<evidence type="ECO:0000313" key="4">
    <source>
        <dbReference type="Proteomes" id="UP000031971"/>
    </source>
</evidence>
<comment type="caution">
    <text evidence="3">The sequence shown here is derived from an EMBL/GenBank/DDBJ whole genome shotgun (WGS) entry which is preliminary data.</text>
</comment>
<dbReference type="SUPFAM" id="SSF50939">
    <property type="entry name" value="Sialidases"/>
    <property type="match status" value="2"/>
</dbReference>
<dbReference type="AlphaFoldDB" id="A0A0C2YW22"/>